<keyword evidence="1 10" id="KW-0963">Cytoplasm</keyword>
<evidence type="ECO:0000256" key="7">
    <source>
        <dbReference type="ARBA" id="ARBA00022984"/>
    </source>
</evidence>
<organism evidence="15 16">
    <name type="scientific">Sphingomonas gei</name>
    <dbReference type="NCBI Taxonomy" id="1395960"/>
    <lineage>
        <taxon>Bacteria</taxon>
        <taxon>Pseudomonadati</taxon>
        <taxon>Pseudomonadota</taxon>
        <taxon>Alphaproteobacteria</taxon>
        <taxon>Sphingomonadales</taxon>
        <taxon>Sphingomonadaceae</taxon>
        <taxon>Sphingomonas</taxon>
    </lineage>
</organism>
<dbReference type="InterPro" id="IPR036615">
    <property type="entry name" value="Mur_ligase_C_dom_sf"/>
</dbReference>
<dbReference type="InterPro" id="IPR036565">
    <property type="entry name" value="Mur-like_cat_sf"/>
</dbReference>
<dbReference type="InterPro" id="IPR035911">
    <property type="entry name" value="MurE/MurF_N"/>
</dbReference>
<dbReference type="GO" id="GO:0051301">
    <property type="term" value="P:cell division"/>
    <property type="evidence" value="ECO:0007669"/>
    <property type="project" value="UniProtKB-KW"/>
</dbReference>
<evidence type="ECO:0000259" key="13">
    <source>
        <dbReference type="Pfam" id="PF02875"/>
    </source>
</evidence>
<gene>
    <name evidence="10" type="primary">murF</name>
    <name evidence="15" type="ORF">E5A73_00125</name>
</gene>
<dbReference type="Proteomes" id="UP000306147">
    <property type="component" value="Unassembled WGS sequence"/>
</dbReference>
<dbReference type="PANTHER" id="PTHR43024">
    <property type="entry name" value="UDP-N-ACETYLMURAMOYL-TRIPEPTIDE--D-ALANYL-D-ALANINE LIGASE"/>
    <property type="match status" value="1"/>
</dbReference>
<dbReference type="InterPro" id="IPR000713">
    <property type="entry name" value="Mur_ligase_N"/>
</dbReference>
<comment type="catalytic activity">
    <reaction evidence="10 11">
        <text>D-alanyl-D-alanine + UDP-N-acetyl-alpha-D-muramoyl-L-alanyl-gamma-D-glutamyl-meso-2,6-diaminopimelate + ATP = UDP-N-acetyl-alpha-D-muramoyl-L-alanyl-gamma-D-glutamyl-meso-2,6-diaminopimeloyl-D-alanyl-D-alanine + ADP + phosphate + H(+)</text>
        <dbReference type="Rhea" id="RHEA:28374"/>
        <dbReference type="ChEBI" id="CHEBI:15378"/>
        <dbReference type="ChEBI" id="CHEBI:30616"/>
        <dbReference type="ChEBI" id="CHEBI:43474"/>
        <dbReference type="ChEBI" id="CHEBI:57822"/>
        <dbReference type="ChEBI" id="CHEBI:61386"/>
        <dbReference type="ChEBI" id="CHEBI:83905"/>
        <dbReference type="ChEBI" id="CHEBI:456216"/>
        <dbReference type="EC" id="6.3.2.10"/>
    </reaction>
</comment>
<comment type="similarity">
    <text evidence="10">Belongs to the MurCDEF family. MurF subfamily.</text>
</comment>
<proteinExistence type="inferred from homology"/>
<feature type="domain" description="Mur ligase C-terminal" evidence="13">
    <location>
        <begin position="357"/>
        <end position="466"/>
    </location>
</feature>
<protein>
    <recommendedName>
        <fullName evidence="10 11">UDP-N-acetylmuramoyl-tripeptide--D-alanyl-D-alanine ligase</fullName>
        <ecNumber evidence="10 11">6.3.2.10</ecNumber>
    </recommendedName>
    <alternativeName>
        <fullName evidence="10">D-alanyl-D-alanine-adding enzyme</fullName>
    </alternativeName>
</protein>
<dbReference type="EC" id="6.3.2.10" evidence="10 11"/>
<dbReference type="Gene3D" id="3.90.190.20">
    <property type="entry name" value="Mur ligase, C-terminal domain"/>
    <property type="match status" value="1"/>
</dbReference>
<keyword evidence="6 10" id="KW-0133">Cell shape</keyword>
<dbReference type="InterPro" id="IPR005863">
    <property type="entry name" value="UDP-N-AcMur_synth"/>
</dbReference>
<comment type="subcellular location">
    <subcellularLocation>
        <location evidence="10 11">Cytoplasm</location>
    </subcellularLocation>
</comment>
<keyword evidence="7 10" id="KW-0573">Peptidoglycan synthesis</keyword>
<dbReference type="UniPathway" id="UPA00219"/>
<evidence type="ECO:0000256" key="8">
    <source>
        <dbReference type="ARBA" id="ARBA00023306"/>
    </source>
</evidence>
<keyword evidence="2 10" id="KW-0436">Ligase</keyword>
<dbReference type="GO" id="GO:0008360">
    <property type="term" value="P:regulation of cell shape"/>
    <property type="evidence" value="ECO:0007669"/>
    <property type="project" value="UniProtKB-KW"/>
</dbReference>
<dbReference type="GO" id="GO:0005524">
    <property type="term" value="F:ATP binding"/>
    <property type="evidence" value="ECO:0007669"/>
    <property type="project" value="UniProtKB-UniRule"/>
</dbReference>
<accession>A0A4S1XG54</accession>
<keyword evidence="9 10" id="KW-0961">Cell wall biogenesis/degradation</keyword>
<comment type="function">
    <text evidence="10 11">Involved in cell wall formation. Catalyzes the final step in the synthesis of UDP-N-acetylmuramoyl-pentapeptide, the precursor of murein.</text>
</comment>
<dbReference type="SUPFAM" id="SSF53244">
    <property type="entry name" value="MurD-like peptide ligases, peptide-binding domain"/>
    <property type="match status" value="1"/>
</dbReference>
<evidence type="ECO:0000259" key="14">
    <source>
        <dbReference type="Pfam" id="PF08245"/>
    </source>
</evidence>
<reference evidence="15 16" key="1">
    <citation type="submission" date="2019-04" db="EMBL/GenBank/DDBJ databases">
        <title>Sphingomonas psychrotolerans sp. nov., isolated from soil in the Tianshan Mountains, Xinjiang, China.</title>
        <authorList>
            <person name="Luo Y."/>
            <person name="Sheng H."/>
        </authorList>
    </citation>
    <scope>NUCLEOTIDE SEQUENCE [LARGE SCALE GENOMIC DNA]</scope>
    <source>
        <strain evidence="15 16">ZFGT-11</strain>
    </source>
</reference>
<dbReference type="Pfam" id="PF01225">
    <property type="entry name" value="Mur_ligase"/>
    <property type="match status" value="1"/>
</dbReference>
<evidence type="ECO:0000256" key="5">
    <source>
        <dbReference type="ARBA" id="ARBA00022840"/>
    </source>
</evidence>
<evidence type="ECO:0000313" key="15">
    <source>
        <dbReference type="EMBL" id="TGX55584.1"/>
    </source>
</evidence>
<dbReference type="SUPFAM" id="SSF63418">
    <property type="entry name" value="MurE/MurF N-terminal domain"/>
    <property type="match status" value="1"/>
</dbReference>
<dbReference type="EMBL" id="SRXT01000001">
    <property type="protein sequence ID" value="TGX55584.1"/>
    <property type="molecule type" value="Genomic_DNA"/>
</dbReference>
<dbReference type="OrthoDB" id="9801978at2"/>
<comment type="caution">
    <text evidence="15">The sequence shown here is derived from an EMBL/GenBank/DDBJ whole genome shotgun (WGS) entry which is preliminary data.</text>
</comment>
<keyword evidence="5 10" id="KW-0067">ATP-binding</keyword>
<dbReference type="AlphaFoldDB" id="A0A4S1XG54"/>
<dbReference type="Pfam" id="PF08245">
    <property type="entry name" value="Mur_ligase_M"/>
    <property type="match status" value="1"/>
</dbReference>
<comment type="caution">
    <text evidence="10">Lacks conserved residue(s) required for the propagation of feature annotation.</text>
</comment>
<evidence type="ECO:0000313" key="16">
    <source>
        <dbReference type="Proteomes" id="UP000306147"/>
    </source>
</evidence>
<dbReference type="GO" id="GO:0005737">
    <property type="term" value="C:cytoplasm"/>
    <property type="evidence" value="ECO:0007669"/>
    <property type="project" value="UniProtKB-SubCell"/>
</dbReference>
<dbReference type="GO" id="GO:0009252">
    <property type="term" value="P:peptidoglycan biosynthetic process"/>
    <property type="evidence" value="ECO:0007669"/>
    <property type="project" value="UniProtKB-UniRule"/>
</dbReference>
<keyword evidence="4 10" id="KW-0547">Nucleotide-binding</keyword>
<evidence type="ECO:0000256" key="4">
    <source>
        <dbReference type="ARBA" id="ARBA00022741"/>
    </source>
</evidence>
<feature type="domain" description="Mur ligase central" evidence="14">
    <location>
        <begin position="129"/>
        <end position="320"/>
    </location>
</feature>
<evidence type="ECO:0000256" key="1">
    <source>
        <dbReference type="ARBA" id="ARBA00022490"/>
    </source>
</evidence>
<comment type="pathway">
    <text evidence="10 11">Cell wall biogenesis; peptidoglycan biosynthesis.</text>
</comment>
<evidence type="ECO:0000256" key="11">
    <source>
        <dbReference type="RuleBase" id="RU004136"/>
    </source>
</evidence>
<dbReference type="InterPro" id="IPR004101">
    <property type="entry name" value="Mur_ligase_C"/>
</dbReference>
<evidence type="ECO:0000259" key="12">
    <source>
        <dbReference type="Pfam" id="PF01225"/>
    </source>
</evidence>
<dbReference type="InterPro" id="IPR051046">
    <property type="entry name" value="MurCDEF_CellWall_CoF430Synth"/>
</dbReference>
<evidence type="ECO:0000256" key="6">
    <source>
        <dbReference type="ARBA" id="ARBA00022960"/>
    </source>
</evidence>
<name>A0A4S1XG54_9SPHN</name>
<dbReference type="GO" id="GO:0047480">
    <property type="term" value="F:UDP-N-acetylmuramoyl-tripeptide-D-alanyl-D-alanine ligase activity"/>
    <property type="evidence" value="ECO:0007669"/>
    <property type="project" value="UniProtKB-UniRule"/>
</dbReference>
<dbReference type="NCBIfam" id="TIGR01143">
    <property type="entry name" value="murF"/>
    <property type="match status" value="1"/>
</dbReference>
<dbReference type="PANTHER" id="PTHR43024:SF1">
    <property type="entry name" value="UDP-N-ACETYLMURAMOYL-TRIPEPTIDE--D-ALANYL-D-ALANINE LIGASE"/>
    <property type="match status" value="1"/>
</dbReference>
<evidence type="ECO:0000256" key="10">
    <source>
        <dbReference type="HAMAP-Rule" id="MF_02019"/>
    </source>
</evidence>
<dbReference type="GO" id="GO:0008766">
    <property type="term" value="F:UDP-N-acetylmuramoylalanyl-D-glutamyl-2,6-diaminopimelate-D-alanyl-D-alanine ligase activity"/>
    <property type="evidence" value="ECO:0007669"/>
    <property type="project" value="RHEA"/>
</dbReference>
<evidence type="ECO:0000256" key="2">
    <source>
        <dbReference type="ARBA" id="ARBA00022598"/>
    </source>
</evidence>
<dbReference type="HAMAP" id="MF_02019">
    <property type="entry name" value="MurF"/>
    <property type="match status" value="1"/>
</dbReference>
<keyword evidence="3 10" id="KW-0132">Cell division</keyword>
<dbReference type="GO" id="GO:0071555">
    <property type="term" value="P:cell wall organization"/>
    <property type="evidence" value="ECO:0007669"/>
    <property type="project" value="UniProtKB-KW"/>
</dbReference>
<feature type="domain" description="Mur ligase N-terminal catalytic" evidence="12">
    <location>
        <begin position="51"/>
        <end position="97"/>
    </location>
</feature>
<keyword evidence="16" id="KW-1185">Reference proteome</keyword>
<dbReference type="SUPFAM" id="SSF53623">
    <property type="entry name" value="MurD-like peptide ligases, catalytic domain"/>
    <property type="match status" value="1"/>
</dbReference>
<dbReference type="Gene3D" id="3.40.1190.10">
    <property type="entry name" value="Mur-like, catalytic domain"/>
    <property type="match status" value="1"/>
</dbReference>
<sequence>MWVLRGSARREGSDFSWLLPSGEGLVSGPLWTSDEIGAATDGTAYASFTATGVTFDSREVGPGDLFLALKGEATDGHRFLDQAFAQGAAGAVVSESTAHPNVLVADTIAALDALGTASRARANGKVIGVTGSVGKTGTKEALFAALDRMDPGCAHRSVKSYNNHTGVPLSLARMPRDARFGVFEMGMNHAGELAQLTRLVRPHVAMVTTIAPAHMGFFASEAAIADAKGEIFQGLEPGGTAIVPFDSPHRDRLIAAAKPHAGRILTFGLSDGADFRAVERMRTRTGGTFVTARFDARELSFTIAQPGEHWVSNAMAILAAVDAVGGDLEMAGLALAEMSGLAGRGARFMAEPPGGEALVIDESYNANPASMRATLAVLASEPGRKIAVLGEMRELGEHSDAFHAGLAESVEAAGVSYAILVGKAMGALANALEGKVEFVHVPDAATARERLFAVLAPGDAVLVKGSNGVRLSTVVAALAERAMA</sequence>
<dbReference type="Gene3D" id="3.40.1390.10">
    <property type="entry name" value="MurE/MurF, N-terminal domain"/>
    <property type="match status" value="1"/>
</dbReference>
<dbReference type="InterPro" id="IPR013221">
    <property type="entry name" value="Mur_ligase_cen"/>
</dbReference>
<evidence type="ECO:0000256" key="9">
    <source>
        <dbReference type="ARBA" id="ARBA00023316"/>
    </source>
</evidence>
<keyword evidence="8 10" id="KW-0131">Cell cycle</keyword>
<dbReference type="Pfam" id="PF02875">
    <property type="entry name" value="Mur_ligase_C"/>
    <property type="match status" value="1"/>
</dbReference>
<evidence type="ECO:0000256" key="3">
    <source>
        <dbReference type="ARBA" id="ARBA00022618"/>
    </source>
</evidence>